<dbReference type="InterPro" id="IPR025959">
    <property type="entry name" value="Winged_HTH_dom"/>
</dbReference>
<evidence type="ECO:0000313" key="3">
    <source>
        <dbReference type="EMBL" id="QBQ56291.1"/>
    </source>
</evidence>
<dbReference type="Pfam" id="PF13384">
    <property type="entry name" value="HTH_23"/>
    <property type="match status" value="1"/>
</dbReference>
<dbReference type="AlphaFoldDB" id="A0A4P7C1N3"/>
<dbReference type="Proteomes" id="UP000294325">
    <property type="component" value="Chromosome"/>
</dbReference>
<accession>A0A4P7C1N3</accession>
<organism evidence="3 4">
    <name type="scientific">Nitrosococcus wardiae</name>
    <dbReference type="NCBI Taxonomy" id="1814290"/>
    <lineage>
        <taxon>Bacteria</taxon>
        <taxon>Pseudomonadati</taxon>
        <taxon>Pseudomonadota</taxon>
        <taxon>Gammaproteobacteria</taxon>
        <taxon>Chromatiales</taxon>
        <taxon>Chromatiaceae</taxon>
        <taxon>Nitrosococcus</taxon>
    </lineage>
</organism>
<protein>
    <submittedName>
        <fullName evidence="3">IS630 family transposase</fullName>
    </submittedName>
</protein>
<dbReference type="InterPro" id="IPR047655">
    <property type="entry name" value="Transpos_IS630-like"/>
</dbReference>
<feature type="region of interest" description="Disordered" evidence="1">
    <location>
        <begin position="146"/>
        <end position="167"/>
    </location>
</feature>
<feature type="domain" description="Winged helix-turn helix" evidence="2">
    <location>
        <begin position="106"/>
        <end position="164"/>
    </location>
</feature>
<gene>
    <name evidence="3" type="ORF">E3U44_18655</name>
</gene>
<evidence type="ECO:0000313" key="4">
    <source>
        <dbReference type="Proteomes" id="UP000294325"/>
    </source>
</evidence>
<evidence type="ECO:0000259" key="2">
    <source>
        <dbReference type="Pfam" id="PF13592"/>
    </source>
</evidence>
<dbReference type="SUPFAM" id="SSF46689">
    <property type="entry name" value="Homeodomain-like"/>
    <property type="match status" value="1"/>
</dbReference>
<dbReference type="KEGG" id="nwr:E3U44_18655"/>
<proteinExistence type="predicted"/>
<dbReference type="RefSeq" id="WP_134359539.1">
    <property type="nucleotide sequence ID" value="NZ_CP038033.1"/>
</dbReference>
<name>A0A4P7C1N3_9GAMM</name>
<dbReference type="InterPro" id="IPR009057">
    <property type="entry name" value="Homeodomain-like_sf"/>
</dbReference>
<keyword evidence="4" id="KW-1185">Reference proteome</keyword>
<reference evidence="3 4" key="1">
    <citation type="submission" date="2019-03" db="EMBL/GenBank/DDBJ databases">
        <title>The genome sequence of Nitrosococcus wardiae strain D1FHST reveals the archetypal metabolic capacity of ammonia-oxidizing Gammaproteobacteria.</title>
        <authorList>
            <person name="Wang L."/>
            <person name="Lim C.K."/>
            <person name="Hanson T.E."/>
            <person name="Dang H."/>
            <person name="Klotz M.G."/>
        </authorList>
    </citation>
    <scope>NUCLEOTIDE SEQUENCE [LARGE SCALE GENOMIC DNA]</scope>
    <source>
        <strain evidence="3 4">D1FHS</strain>
    </source>
</reference>
<dbReference type="Pfam" id="PF13592">
    <property type="entry name" value="HTH_33"/>
    <property type="match status" value="1"/>
</dbReference>
<dbReference type="OrthoDB" id="129174at2"/>
<dbReference type="EMBL" id="CP038033">
    <property type="protein sequence ID" value="QBQ56291.1"/>
    <property type="molecule type" value="Genomic_DNA"/>
</dbReference>
<evidence type="ECO:0000256" key="1">
    <source>
        <dbReference type="SAM" id="MobiDB-lite"/>
    </source>
</evidence>
<sequence length="167" mass="18877">MPALIELPERLYAHDFAELARGELDGRVRVRWLALAHLQEGRSPREVGMMLKVHEKTVLKWLRRFRAGGVEGMAEQPGGGAKRRLKAEQEPQLKALLAQAQAKRSGGRLRGEEIRALLAEHFGVEYSLSGVYVVLHRAGLSWISARSKHPQRNPQAQERFKKTSLSR</sequence>
<dbReference type="NCBIfam" id="NF033545">
    <property type="entry name" value="transpos_IS630"/>
    <property type="match status" value="1"/>
</dbReference>